<dbReference type="Proteomes" id="UP001623600">
    <property type="component" value="Unassembled WGS sequence"/>
</dbReference>
<evidence type="ECO:0000313" key="1">
    <source>
        <dbReference type="EMBL" id="MFL0163964.1"/>
    </source>
</evidence>
<accession>A0ABW8RZC2</accession>
<organism evidence="1 2">
    <name type="scientific">Candidatus Clostridium helianthi</name>
    <dbReference type="NCBI Taxonomy" id="3381660"/>
    <lineage>
        <taxon>Bacteria</taxon>
        <taxon>Bacillati</taxon>
        <taxon>Bacillota</taxon>
        <taxon>Clostridia</taxon>
        <taxon>Eubacteriales</taxon>
        <taxon>Clostridiaceae</taxon>
        <taxon>Clostridium</taxon>
    </lineage>
</organism>
<dbReference type="EMBL" id="JBJIAB010000002">
    <property type="protein sequence ID" value="MFL0163964.1"/>
    <property type="molecule type" value="Genomic_DNA"/>
</dbReference>
<proteinExistence type="predicted"/>
<protein>
    <submittedName>
        <fullName evidence="1">Uncharacterized protein</fullName>
    </submittedName>
</protein>
<name>A0ABW8RZC2_9CLOT</name>
<reference evidence="1 2" key="1">
    <citation type="submission" date="2024-11" db="EMBL/GenBank/DDBJ databases">
        <authorList>
            <person name="Heng Y.C."/>
            <person name="Lim A.C.H."/>
            <person name="Lee J.K.Y."/>
            <person name="Kittelmann S."/>
        </authorList>
    </citation>
    <scope>NUCLEOTIDE SEQUENCE [LARGE SCALE GENOMIC DNA]</scope>
    <source>
        <strain evidence="1 2">WILCCON 0112</strain>
    </source>
</reference>
<sequence>MEKRKQISINKDRQEWFKGLDLNGQVEVVNKALEKVQDTNKITNELGFSWTWVTQILADKGAYYVASLKKIIIANPFTTEEIRFIQMLYIEKNSVMIKEDTHEDQKELTIVEAVDKRIGSAKEESQNRSFYVSNSVFIKFKAYCQAQKSVSNKQLMELAIIELMEKYPVEIVEEATVVAKKETKKRTIEDEDIFME</sequence>
<evidence type="ECO:0000313" key="2">
    <source>
        <dbReference type="Proteomes" id="UP001623600"/>
    </source>
</evidence>
<comment type="caution">
    <text evidence="1">The sequence shown here is derived from an EMBL/GenBank/DDBJ whole genome shotgun (WGS) entry which is preliminary data.</text>
</comment>
<keyword evidence="2" id="KW-1185">Reference proteome</keyword>
<gene>
    <name evidence="1" type="ORF">ACJDTP_02640</name>
</gene>
<dbReference type="RefSeq" id="WP_406760420.1">
    <property type="nucleotide sequence ID" value="NZ_JBJIAB010000002.1"/>
</dbReference>